<dbReference type="Gene3D" id="3.40.1170.10">
    <property type="entry name" value="DNA repair protein MutS, domain I"/>
    <property type="match status" value="1"/>
</dbReference>
<keyword evidence="17" id="KW-1185">Reference proteome</keyword>
<dbReference type="InterPro" id="IPR036187">
    <property type="entry name" value="DNA_mismatch_repair_MutS_sf"/>
</dbReference>
<dbReference type="SMART" id="SM00534">
    <property type="entry name" value="MUTSac"/>
    <property type="match status" value="1"/>
</dbReference>
<evidence type="ECO:0000256" key="2">
    <source>
        <dbReference type="ARBA" id="ARBA00007094"/>
    </source>
</evidence>
<dbReference type="GO" id="GO:0030983">
    <property type="term" value="F:mismatched DNA binding"/>
    <property type="evidence" value="ECO:0007669"/>
    <property type="project" value="InterPro"/>
</dbReference>
<dbReference type="FunFam" id="3.40.50.300:FF:000870">
    <property type="entry name" value="MutS protein homolog 4"/>
    <property type="match status" value="1"/>
</dbReference>
<reference evidence="16 17" key="1">
    <citation type="submission" date="2018-06" db="EMBL/GenBank/DDBJ databases">
        <title>Whole genome sequencing of Candida tropicalis (genome annotated by CSBL at Korea University).</title>
        <authorList>
            <person name="Ahn J."/>
        </authorList>
    </citation>
    <scope>NUCLEOTIDE SEQUENCE [LARGE SCALE GENOMIC DNA]</scope>
    <source>
        <strain evidence="16 17">ATCC 20962</strain>
    </source>
</reference>
<feature type="domain" description="DNA mismatch repair proteins mutS family" evidence="15">
    <location>
        <begin position="707"/>
        <end position="723"/>
    </location>
</feature>
<evidence type="ECO:0000256" key="9">
    <source>
        <dbReference type="ARBA" id="ARBA00023242"/>
    </source>
</evidence>
<dbReference type="InterPro" id="IPR000432">
    <property type="entry name" value="DNA_mismatch_repair_MutS_C"/>
</dbReference>
<dbReference type="GO" id="GO:0006312">
    <property type="term" value="P:mitotic recombination"/>
    <property type="evidence" value="ECO:0007669"/>
    <property type="project" value="TreeGrafter"/>
</dbReference>
<keyword evidence="4" id="KW-0547">Nucleotide-binding</keyword>
<dbReference type="GO" id="GO:0006298">
    <property type="term" value="P:mismatch repair"/>
    <property type="evidence" value="ECO:0007669"/>
    <property type="project" value="InterPro"/>
</dbReference>
<dbReference type="SMART" id="SM00533">
    <property type="entry name" value="MUTSd"/>
    <property type="match status" value="1"/>
</dbReference>
<comment type="subcellular location">
    <subcellularLocation>
        <location evidence="1">Nucleus</location>
    </subcellularLocation>
</comment>
<keyword evidence="9" id="KW-0539">Nucleus</keyword>
<protein>
    <recommendedName>
        <fullName evidence="3 13">DNA mismatch repair protein MSH3</fullName>
    </recommendedName>
    <alternativeName>
        <fullName evidence="3 13">DNA mismatch repair protein MSH3</fullName>
    </alternativeName>
    <alternativeName>
        <fullName evidence="12">MutS protein homolog 3</fullName>
    </alternativeName>
</protein>
<evidence type="ECO:0000256" key="13">
    <source>
        <dbReference type="ARBA" id="ARBA00073774"/>
    </source>
</evidence>
<evidence type="ECO:0000256" key="11">
    <source>
        <dbReference type="ARBA" id="ARBA00025902"/>
    </source>
</evidence>
<evidence type="ECO:0000256" key="5">
    <source>
        <dbReference type="ARBA" id="ARBA00022763"/>
    </source>
</evidence>
<keyword evidence="6" id="KW-0067">ATP-binding</keyword>
<dbReference type="SUPFAM" id="SSF52540">
    <property type="entry name" value="P-loop containing nucleoside triphosphate hydrolases"/>
    <property type="match status" value="1"/>
</dbReference>
<evidence type="ECO:0000256" key="12">
    <source>
        <dbReference type="ARBA" id="ARBA00029792"/>
    </source>
</evidence>
<comment type="similarity">
    <text evidence="2">Belongs to the DNA mismatch repair MutS family. MSH3 subfamily.</text>
</comment>
<dbReference type="Gene3D" id="3.30.420.110">
    <property type="entry name" value="MutS, connector domain"/>
    <property type="match status" value="1"/>
</dbReference>
<dbReference type="Gene3D" id="1.10.1420.10">
    <property type="match status" value="2"/>
</dbReference>
<sequence>MSSTKPELKFSGAAEENQFYRKYSQLPPKDNSAIRFLDHNNHEYFTVLNEDAEYLADNFYRTRSVIKGSDKKKHIAVSPQNFKELVKFCLKNHLKIEIYNDRTFQLVDSASAGNLERLSEEYDIDFEFDDGSSSSIAAIKLGKKVGVSVVVDSTIYFAEFEDNDAFSNLESLLIQLGVKEALFPSSVDNNKFMQALNRINDLQLGTIKSFPKDVGPDLEKLLDTENVELSLAAKGLSSTDHSLSLSCCGALIDYLDLLSSSKTFTIEKYNLTTFMKLDSSTMRALNVFPAGNQRAVTSIYELFKCKTSAGSKLLSQWLKQPLIDLSAIEERQKLVELMIDDTSLRVEVQDFLAKVPDIMRIFKRIGSKKSSNDGKKLNDVVGLYNVVQLLPSLIEVLTVEYYLEPLRQSFATLQKFCELVETSIELDVGQHEDNKIKPDFSPQLGEIQERMTSTMDSINQLHYDAGDDLNVEVNKKLKLENHQTHGWCFRLTRIESVIIRGNRKYEQLQTQKSGVLFTTKELKRLSNEYVTACDQYNRAQREVVAEIISLVMTYEGVFASLSATLGHLDVISALATSAMLNSYAKPTLHPFGAERKISLAESRHPLLEVQDDINFIANDVSMDANRFVVITGPNMGGKSTYIRQIGVVSLLAQIGSFVPANEGAELPIFDAILSRVGAGDSQLKGLSTFMIEMLETSSILATATENSLIIIDELGRGTSTYDGFGLAWAILEHLIADKKCFAMFATHFHELNKLAEKYPGQVQNLQVVAQENEENDITLMYKVEPGISDKSFGIHVAELVKFPQKIVNMAKRKAEELSEEPPTKKRCSPEEVREGMDRLKTILKQWRNDNPTTSALQASLSNESNKFILEIVEEL</sequence>
<dbReference type="Pfam" id="PF05188">
    <property type="entry name" value="MutS_II"/>
    <property type="match status" value="1"/>
</dbReference>
<dbReference type="InterPro" id="IPR027417">
    <property type="entry name" value="P-loop_NTPase"/>
</dbReference>
<dbReference type="InterPro" id="IPR007860">
    <property type="entry name" value="DNA_mmatch_repair_MutS_con_dom"/>
</dbReference>
<dbReference type="PROSITE" id="PS00486">
    <property type="entry name" value="DNA_MISMATCH_REPAIR_2"/>
    <property type="match status" value="1"/>
</dbReference>
<comment type="subunit">
    <text evidence="11">Heterodimer consisting of MSH2-MSH3 (MutS beta). Forms a ternary complex with MutL alpha (MLH1-PMS1).</text>
</comment>
<evidence type="ECO:0000256" key="3">
    <source>
        <dbReference type="ARBA" id="ARBA00022151"/>
    </source>
</evidence>
<dbReference type="InterPro" id="IPR011184">
    <property type="entry name" value="DNA_mismatch_repair_Msh2"/>
</dbReference>
<evidence type="ECO:0000256" key="8">
    <source>
        <dbReference type="ARBA" id="ARBA00023204"/>
    </source>
</evidence>
<dbReference type="Pfam" id="PF05190">
    <property type="entry name" value="MutS_IV"/>
    <property type="match status" value="1"/>
</dbReference>
<evidence type="ECO:0000256" key="4">
    <source>
        <dbReference type="ARBA" id="ARBA00022741"/>
    </source>
</evidence>
<proteinExistence type="inferred from homology"/>
<evidence type="ECO:0000256" key="6">
    <source>
        <dbReference type="ARBA" id="ARBA00022840"/>
    </source>
</evidence>
<dbReference type="Proteomes" id="UP000253472">
    <property type="component" value="Unassembled WGS sequence"/>
</dbReference>
<accession>A0A367XSM0</accession>
<dbReference type="GO" id="GO:0032301">
    <property type="term" value="C:MutSalpha complex"/>
    <property type="evidence" value="ECO:0007669"/>
    <property type="project" value="TreeGrafter"/>
</dbReference>
<dbReference type="PIRSF" id="PIRSF005813">
    <property type="entry name" value="MSH2"/>
    <property type="match status" value="1"/>
</dbReference>
<dbReference type="InterPro" id="IPR016151">
    <property type="entry name" value="DNA_mismatch_repair_MutS_N"/>
</dbReference>
<gene>
    <name evidence="16" type="primary">MSH2_1</name>
    <name evidence="16" type="ORF">Cantr_05992</name>
</gene>
<evidence type="ECO:0000313" key="16">
    <source>
        <dbReference type="EMBL" id="RCK56625.1"/>
    </source>
</evidence>
<evidence type="ECO:0000256" key="7">
    <source>
        <dbReference type="ARBA" id="ARBA00023125"/>
    </source>
</evidence>
<name>A0A367XSM0_9ASCO</name>
<dbReference type="GO" id="GO:0005524">
    <property type="term" value="F:ATP binding"/>
    <property type="evidence" value="ECO:0007669"/>
    <property type="project" value="UniProtKB-KW"/>
</dbReference>
<dbReference type="InterPro" id="IPR036678">
    <property type="entry name" value="MutS_con_dom_sf"/>
</dbReference>
<evidence type="ECO:0000256" key="1">
    <source>
        <dbReference type="ARBA" id="ARBA00004123"/>
    </source>
</evidence>
<dbReference type="InterPro" id="IPR007696">
    <property type="entry name" value="DNA_mismatch_repair_MutS_core"/>
</dbReference>
<keyword evidence="7" id="KW-0238">DNA-binding</keyword>
<evidence type="ECO:0000256" key="14">
    <source>
        <dbReference type="SAM" id="MobiDB-lite"/>
    </source>
</evidence>
<comment type="function">
    <text evidence="10">Component of the post-replicative DNA mismatch repair system (MMR). Heterodimerizes with MSH2 to form MutS beta, which binds to DNA mismatches thereby initiating DNA repair. MSH3 provides substrate-binding and substrate specificity to the complex. When bound, the MutS beta heterodimer bends the DNA helix and shields approximately 20 base pairs. Acts mainly to repair insertion-deletion loops (IDLs) from 2 to 13 nucleotides in size, but can also repair base-base and single insertion-deletion mismatches that occur during replication. After mismatch binding, forms a ternary complex with the MutL alpha heterodimer, which is thought to be responsible for directing the downstream MMR events, including strand discrimination, excision, and resynthesis. ATP binding and hydrolysis play a pivotal role in mismatch repair functions.</text>
</comment>
<dbReference type="SUPFAM" id="SSF48334">
    <property type="entry name" value="DNA repair protein MutS, domain III"/>
    <property type="match status" value="1"/>
</dbReference>
<dbReference type="PANTHER" id="PTHR11361:SF35">
    <property type="entry name" value="DNA MISMATCH REPAIR PROTEIN MSH2"/>
    <property type="match status" value="1"/>
</dbReference>
<feature type="region of interest" description="Disordered" evidence="14">
    <location>
        <begin position="813"/>
        <end position="832"/>
    </location>
</feature>
<comment type="caution">
    <text evidence="16">The sequence shown here is derived from an EMBL/GenBank/DDBJ whole genome shotgun (WGS) entry which is preliminary data.</text>
</comment>
<dbReference type="Gene3D" id="3.40.50.300">
    <property type="entry name" value="P-loop containing nucleotide triphosphate hydrolases"/>
    <property type="match status" value="1"/>
</dbReference>
<keyword evidence="5" id="KW-0227">DNA damage</keyword>
<dbReference type="OrthoDB" id="295033at2759"/>
<organism evidence="16 17">
    <name type="scientific">Candida viswanathii</name>
    <dbReference type="NCBI Taxonomy" id="5486"/>
    <lineage>
        <taxon>Eukaryota</taxon>
        <taxon>Fungi</taxon>
        <taxon>Dikarya</taxon>
        <taxon>Ascomycota</taxon>
        <taxon>Saccharomycotina</taxon>
        <taxon>Pichiomycetes</taxon>
        <taxon>Debaryomycetaceae</taxon>
        <taxon>Candida/Lodderomyces clade</taxon>
        <taxon>Candida</taxon>
    </lineage>
</organism>
<dbReference type="GO" id="GO:0140664">
    <property type="term" value="F:ATP-dependent DNA damage sensor activity"/>
    <property type="evidence" value="ECO:0007669"/>
    <property type="project" value="InterPro"/>
</dbReference>
<dbReference type="STRING" id="5486.A0A367XSM0"/>
<dbReference type="EMBL" id="QLNQ01000029">
    <property type="protein sequence ID" value="RCK56625.1"/>
    <property type="molecule type" value="Genomic_DNA"/>
</dbReference>
<dbReference type="InterPro" id="IPR007861">
    <property type="entry name" value="DNA_mismatch_repair_MutS_clamp"/>
</dbReference>
<dbReference type="Pfam" id="PF00488">
    <property type="entry name" value="MutS_V"/>
    <property type="match status" value="1"/>
</dbReference>
<dbReference type="PANTHER" id="PTHR11361">
    <property type="entry name" value="DNA MISMATCH REPAIR PROTEIN MUTS FAMILY MEMBER"/>
    <property type="match status" value="1"/>
</dbReference>
<evidence type="ECO:0000313" key="17">
    <source>
        <dbReference type="Proteomes" id="UP000253472"/>
    </source>
</evidence>
<dbReference type="SUPFAM" id="SSF53150">
    <property type="entry name" value="DNA repair protein MutS, domain II"/>
    <property type="match status" value="1"/>
</dbReference>
<evidence type="ECO:0000259" key="15">
    <source>
        <dbReference type="PROSITE" id="PS00486"/>
    </source>
</evidence>
<evidence type="ECO:0000256" key="10">
    <source>
        <dbReference type="ARBA" id="ARBA00025373"/>
    </source>
</evidence>
<dbReference type="AlphaFoldDB" id="A0A367XSM0"/>
<dbReference type="InterPro" id="IPR045076">
    <property type="entry name" value="MutS"/>
</dbReference>
<dbReference type="Pfam" id="PF05192">
    <property type="entry name" value="MutS_III"/>
    <property type="match status" value="1"/>
</dbReference>
<keyword evidence="8" id="KW-0234">DNA repair</keyword>